<reference evidence="3 4" key="1">
    <citation type="submission" date="2019-01" db="EMBL/GenBank/DDBJ databases">
        <authorList>
            <person name="Alioto T."/>
            <person name="Alioto T."/>
        </authorList>
    </citation>
    <scope>NUCLEOTIDE SEQUENCE [LARGE SCALE GENOMIC DNA]</scope>
</reference>
<dbReference type="PANTHER" id="PTHR23324">
    <property type="entry name" value="SEC14 RELATED PROTEIN"/>
    <property type="match status" value="1"/>
</dbReference>
<accession>A0A485NP88</accession>
<evidence type="ECO:0000259" key="2">
    <source>
        <dbReference type="PROSITE" id="PS50191"/>
    </source>
</evidence>
<feature type="domain" description="CRAL-TRIO" evidence="2">
    <location>
        <begin position="158"/>
        <end position="321"/>
    </location>
</feature>
<dbReference type="Pfam" id="PF03765">
    <property type="entry name" value="CRAL_TRIO_N"/>
    <property type="match status" value="1"/>
</dbReference>
<proteinExistence type="predicted"/>
<dbReference type="Pfam" id="PF00650">
    <property type="entry name" value="CRAL_TRIO"/>
    <property type="match status" value="1"/>
</dbReference>
<dbReference type="InterPro" id="IPR036865">
    <property type="entry name" value="CRAL-TRIO_dom_sf"/>
</dbReference>
<dbReference type="PROSITE" id="PS50191">
    <property type="entry name" value="CRAL_TRIO"/>
    <property type="match status" value="1"/>
</dbReference>
<sequence length="423" mass="48118">MKQYTANVKRGKEVIEHYLNELISQGTSHIPRWTPAPVREEDARSQAGPRDLGSLEVDGPIGAPGPAPEVVVTDGDKLDADYIERCLGHLTPMQESCLIQLRHWLQETHKGKIPKDEHILRFLRARDFHLDKAREMLRLSLSWRKQHQVDFLLQTWRPPALLEEFYAGGWHYQDIDGRPLYILRLGHMDTKGLMKAVGEEALLKHVLSVNEEGQKRCEGNTKQFGRPIRLLLSGLGGRGQWDLPLFIPKWPDLCENRVPLLFGAFPKGMYIGWISPFINENTRQKFLIYSGSNYQGPGGLVDYLDKEVIPDFLGGECVCNVPEGGLVPKSLYLTEEEQEHTDQLRQWRETYQSASVLRGAPHEGSHVTRWPGTYLLQWQMHSPPGNVACSIPGVEDVLTALHSPGPKCKLLYYYEVLASEDFR</sequence>
<dbReference type="Proteomes" id="UP000386466">
    <property type="component" value="Unassembled WGS sequence"/>
</dbReference>
<protein>
    <submittedName>
        <fullName evidence="3">Sec14-like protein 5</fullName>
    </submittedName>
</protein>
<dbReference type="SUPFAM" id="SSF46938">
    <property type="entry name" value="CRAL/TRIO N-terminal domain"/>
    <property type="match status" value="1"/>
</dbReference>
<evidence type="ECO:0000256" key="1">
    <source>
        <dbReference type="SAM" id="MobiDB-lite"/>
    </source>
</evidence>
<dbReference type="PRINTS" id="PR00180">
    <property type="entry name" value="CRETINALDHBP"/>
</dbReference>
<feature type="region of interest" description="Disordered" evidence="1">
    <location>
        <begin position="29"/>
        <end position="67"/>
    </location>
</feature>
<evidence type="ECO:0000313" key="4">
    <source>
        <dbReference type="Proteomes" id="UP000386466"/>
    </source>
</evidence>
<dbReference type="InterPro" id="IPR036273">
    <property type="entry name" value="CRAL/TRIO_N_dom_sf"/>
</dbReference>
<gene>
    <name evidence="3" type="ORF">LYPA_23C020431</name>
</gene>
<dbReference type="InterPro" id="IPR011074">
    <property type="entry name" value="CRAL/TRIO_N_dom"/>
</dbReference>
<dbReference type="InterPro" id="IPR001251">
    <property type="entry name" value="CRAL-TRIO_dom"/>
</dbReference>
<evidence type="ECO:0000313" key="3">
    <source>
        <dbReference type="EMBL" id="VFV35070.1"/>
    </source>
</evidence>
<dbReference type="Gene3D" id="3.40.525.10">
    <property type="entry name" value="CRAL-TRIO lipid binding domain"/>
    <property type="match status" value="1"/>
</dbReference>
<dbReference type="InterPro" id="IPR051064">
    <property type="entry name" value="SEC14/CRAL-TRIO_domain"/>
</dbReference>
<dbReference type="GO" id="GO:0005737">
    <property type="term" value="C:cytoplasm"/>
    <property type="evidence" value="ECO:0007669"/>
    <property type="project" value="TreeGrafter"/>
</dbReference>
<dbReference type="SMART" id="SM00516">
    <property type="entry name" value="SEC14"/>
    <property type="match status" value="1"/>
</dbReference>
<dbReference type="EMBL" id="CAAGRJ010020709">
    <property type="protein sequence ID" value="VFV35070.1"/>
    <property type="molecule type" value="Genomic_DNA"/>
</dbReference>
<name>A0A485NP88_LYNPA</name>
<dbReference type="AlphaFoldDB" id="A0A485NP88"/>
<keyword evidence="4" id="KW-1185">Reference proteome</keyword>
<organism evidence="3 4">
    <name type="scientific">Lynx pardinus</name>
    <name type="common">Iberian lynx</name>
    <name type="synonym">Felis pardina</name>
    <dbReference type="NCBI Taxonomy" id="191816"/>
    <lineage>
        <taxon>Eukaryota</taxon>
        <taxon>Metazoa</taxon>
        <taxon>Chordata</taxon>
        <taxon>Craniata</taxon>
        <taxon>Vertebrata</taxon>
        <taxon>Euteleostomi</taxon>
        <taxon>Mammalia</taxon>
        <taxon>Eutheria</taxon>
        <taxon>Laurasiatheria</taxon>
        <taxon>Carnivora</taxon>
        <taxon>Feliformia</taxon>
        <taxon>Felidae</taxon>
        <taxon>Felinae</taxon>
        <taxon>Lynx</taxon>
    </lineage>
</organism>
<dbReference type="SUPFAM" id="SSF52087">
    <property type="entry name" value="CRAL/TRIO domain"/>
    <property type="match status" value="1"/>
</dbReference>
<dbReference type="PANTHER" id="PTHR23324:SF39">
    <property type="entry name" value="SEC14-LIKE PROTEIN 5"/>
    <property type="match status" value="1"/>
</dbReference>
<dbReference type="SMART" id="SM01100">
    <property type="entry name" value="CRAL_TRIO_N"/>
    <property type="match status" value="1"/>
</dbReference>
<dbReference type="CDD" id="cd00170">
    <property type="entry name" value="SEC14"/>
    <property type="match status" value="1"/>
</dbReference>